<feature type="compositionally biased region" description="Low complexity" evidence="1">
    <location>
        <begin position="83"/>
        <end position="95"/>
    </location>
</feature>
<evidence type="ECO:0000313" key="3">
    <source>
        <dbReference type="EMBL" id="TCO12076.1"/>
    </source>
</evidence>
<gene>
    <name evidence="3" type="ORF">EV666_110115</name>
</gene>
<dbReference type="Proteomes" id="UP000294881">
    <property type="component" value="Unassembled WGS sequence"/>
</dbReference>
<evidence type="ECO:0000313" key="4">
    <source>
        <dbReference type="Proteomes" id="UP000294881"/>
    </source>
</evidence>
<dbReference type="InterPro" id="IPR009683">
    <property type="entry name" value="Extensin-like_C"/>
</dbReference>
<proteinExistence type="predicted"/>
<name>A0A4R2GTJ6_9HYPH</name>
<feature type="compositionally biased region" description="Basic and acidic residues" evidence="1">
    <location>
        <begin position="129"/>
        <end position="145"/>
    </location>
</feature>
<keyword evidence="4" id="KW-1185">Reference proteome</keyword>
<protein>
    <recommendedName>
        <fullName evidence="2">Extensin-like C-terminal domain-containing protein</fullName>
    </recommendedName>
</protein>
<evidence type="ECO:0000256" key="1">
    <source>
        <dbReference type="SAM" id="MobiDB-lite"/>
    </source>
</evidence>
<dbReference type="RefSeq" id="WP_132008204.1">
    <property type="nucleotide sequence ID" value="NZ_JBHUNN010000002.1"/>
</dbReference>
<dbReference type="EMBL" id="SLWL01000010">
    <property type="protein sequence ID" value="TCO12076.1"/>
    <property type="molecule type" value="Genomic_DNA"/>
</dbReference>
<accession>A0A4R2GTJ6</accession>
<feature type="compositionally biased region" description="Low complexity" evidence="1">
    <location>
        <begin position="167"/>
        <end position="179"/>
    </location>
</feature>
<sequence length="426" mass="44507">MTEYAPERSAARRRSSLAFTVASAALAAGLAGAFILATPGSAGAQSPGMSGMTGSPWPEALQPPSSQPRGGASPAPAEPPAEAPVAPAAPAATRPATPPPAAEAAQPSASPPAGRPARDLPRTAPLPPERPDFGETKPGETKPDEPQADAGQQPRETPSIPPPGAPMAPETATNGLPAVAPLPPVRPQFPLDAGEAPQPQPQVAPPQPQQPSVPSWWPFGRKKDETEAPLEEAPDGRRVMRRTVTDAEVNACVARLRKAGAVVERIAPIANGSCGVRNGVRLTALPGGIPLSKPGTMTCAMAEATAEWLRGVAQPAARQRLQANITAVLIGPTYACRTMNHQRGAKLSEHAYANAIDIAGFAFDQRGNFMVRPSHTTSGENLFQAFIRKNACRIFDTVIGPGGDRFHNDHLHLDLRNRGSGRQVCR</sequence>
<organism evidence="3 4">
    <name type="scientific">Camelimonas lactis</name>
    <dbReference type="NCBI Taxonomy" id="659006"/>
    <lineage>
        <taxon>Bacteria</taxon>
        <taxon>Pseudomonadati</taxon>
        <taxon>Pseudomonadota</taxon>
        <taxon>Alphaproteobacteria</taxon>
        <taxon>Hyphomicrobiales</taxon>
        <taxon>Chelatococcaceae</taxon>
        <taxon>Camelimonas</taxon>
    </lineage>
</organism>
<dbReference type="AlphaFoldDB" id="A0A4R2GTJ6"/>
<feature type="compositionally biased region" description="Pro residues" evidence="1">
    <location>
        <begin position="198"/>
        <end position="211"/>
    </location>
</feature>
<dbReference type="OrthoDB" id="9809788at2"/>
<evidence type="ECO:0000259" key="2">
    <source>
        <dbReference type="Pfam" id="PF06904"/>
    </source>
</evidence>
<reference evidence="3 4" key="1">
    <citation type="submission" date="2019-03" db="EMBL/GenBank/DDBJ databases">
        <title>Genomic Encyclopedia of Type Strains, Phase IV (KMG-IV): sequencing the most valuable type-strain genomes for metagenomic binning, comparative biology and taxonomic classification.</title>
        <authorList>
            <person name="Goeker M."/>
        </authorList>
    </citation>
    <scope>NUCLEOTIDE SEQUENCE [LARGE SCALE GENOMIC DNA]</scope>
    <source>
        <strain evidence="3 4">DSM 22958</strain>
    </source>
</reference>
<dbReference type="Pfam" id="PF06904">
    <property type="entry name" value="Extensin-like_C"/>
    <property type="match status" value="1"/>
</dbReference>
<feature type="region of interest" description="Disordered" evidence="1">
    <location>
        <begin position="38"/>
        <end position="237"/>
    </location>
</feature>
<feature type="domain" description="Extensin-like C-terminal" evidence="2">
    <location>
        <begin position="251"/>
        <end position="426"/>
    </location>
</feature>
<comment type="caution">
    <text evidence="3">The sequence shown here is derived from an EMBL/GenBank/DDBJ whole genome shotgun (WGS) entry which is preliminary data.</text>
</comment>